<evidence type="ECO:0000256" key="2">
    <source>
        <dbReference type="PROSITE-ProRule" id="PRU00169"/>
    </source>
</evidence>
<evidence type="ECO:0000259" key="3">
    <source>
        <dbReference type="PROSITE" id="PS50110"/>
    </source>
</evidence>
<keyword evidence="5" id="KW-1185">Reference proteome</keyword>
<gene>
    <name evidence="4" type="ORF">EXM22_04825</name>
</gene>
<evidence type="ECO:0000313" key="5">
    <source>
        <dbReference type="Proteomes" id="UP000324209"/>
    </source>
</evidence>
<dbReference type="PANTHER" id="PTHR43719:SF28">
    <property type="entry name" value="PEROXIDE STRESS-ACTIVATED HISTIDINE KINASE MAK1-RELATED"/>
    <property type="match status" value="1"/>
</dbReference>
<dbReference type="Gene3D" id="3.40.50.2300">
    <property type="match status" value="1"/>
</dbReference>
<dbReference type="PANTHER" id="PTHR43719">
    <property type="entry name" value="TWO-COMPONENT HISTIDINE KINASE"/>
    <property type="match status" value="1"/>
</dbReference>
<dbReference type="OrthoDB" id="9797769at2"/>
<dbReference type="RefSeq" id="WP_149485425.1">
    <property type="nucleotide sequence ID" value="NZ_CP036150.1"/>
</dbReference>
<dbReference type="GO" id="GO:0000160">
    <property type="term" value="P:phosphorelay signal transduction system"/>
    <property type="evidence" value="ECO:0007669"/>
    <property type="project" value="InterPro"/>
</dbReference>
<dbReference type="InterPro" id="IPR001789">
    <property type="entry name" value="Sig_transdc_resp-reg_receiver"/>
</dbReference>
<dbReference type="PROSITE" id="PS50110">
    <property type="entry name" value="RESPONSE_REGULATORY"/>
    <property type="match status" value="1"/>
</dbReference>
<feature type="domain" description="Response regulatory" evidence="3">
    <location>
        <begin position="2"/>
        <end position="126"/>
    </location>
</feature>
<accession>A0A5C1QL59</accession>
<feature type="modified residue" description="4-aspartylphosphate" evidence="2">
    <location>
        <position position="55"/>
    </location>
</feature>
<evidence type="ECO:0000313" key="4">
    <source>
        <dbReference type="EMBL" id="QEN07344.1"/>
    </source>
</evidence>
<protein>
    <submittedName>
        <fullName evidence="4">Response regulator</fullName>
    </submittedName>
</protein>
<dbReference type="AlphaFoldDB" id="A0A5C1QL59"/>
<dbReference type="SUPFAM" id="SSF52172">
    <property type="entry name" value="CheY-like"/>
    <property type="match status" value="1"/>
</dbReference>
<dbReference type="CDD" id="cd17546">
    <property type="entry name" value="REC_hyHK_CKI1_RcsC-like"/>
    <property type="match status" value="1"/>
</dbReference>
<dbReference type="InterPro" id="IPR050956">
    <property type="entry name" value="2C_system_His_kinase"/>
</dbReference>
<dbReference type="KEGG" id="ock:EXM22_04825"/>
<dbReference type="SMART" id="SM00448">
    <property type="entry name" value="REC"/>
    <property type="match status" value="1"/>
</dbReference>
<reference evidence="4 5" key="1">
    <citation type="submission" date="2019-02" db="EMBL/GenBank/DDBJ databases">
        <title>Complete Genome Sequence and Methylome Analysis of free living Spirochaetas.</title>
        <authorList>
            <person name="Fomenkov A."/>
            <person name="Dubinina G."/>
            <person name="Leshcheva N."/>
            <person name="Mikheeva N."/>
            <person name="Grabovich M."/>
            <person name="Vincze T."/>
            <person name="Roberts R.J."/>
        </authorList>
    </citation>
    <scope>NUCLEOTIDE SEQUENCE [LARGE SCALE GENOMIC DNA]</scope>
    <source>
        <strain evidence="4 5">K2</strain>
    </source>
</reference>
<dbReference type="InterPro" id="IPR011006">
    <property type="entry name" value="CheY-like_superfamily"/>
</dbReference>
<keyword evidence="1 2" id="KW-0597">Phosphoprotein</keyword>
<sequence length="134" mass="15530">MHALIVDDDFIGRKLMLKYLRDYCLCDVAISGDEAITAFQLAWIEKDPYDVIYLDIVIPRSNGFEVLDYIRNYEKENDCPFKAKIIMVSALDDQNQIVNAYRNECDSYMVKPISMKKLKEVSKQAGVPLKKILR</sequence>
<evidence type="ECO:0000256" key="1">
    <source>
        <dbReference type="ARBA" id="ARBA00022553"/>
    </source>
</evidence>
<dbReference type="Pfam" id="PF00072">
    <property type="entry name" value="Response_reg"/>
    <property type="match status" value="1"/>
</dbReference>
<organism evidence="4 5">
    <name type="scientific">Oceanispirochaeta crateris</name>
    <dbReference type="NCBI Taxonomy" id="2518645"/>
    <lineage>
        <taxon>Bacteria</taxon>
        <taxon>Pseudomonadati</taxon>
        <taxon>Spirochaetota</taxon>
        <taxon>Spirochaetia</taxon>
        <taxon>Spirochaetales</taxon>
        <taxon>Spirochaetaceae</taxon>
        <taxon>Oceanispirochaeta</taxon>
    </lineage>
</organism>
<dbReference type="EMBL" id="CP036150">
    <property type="protein sequence ID" value="QEN07344.1"/>
    <property type="molecule type" value="Genomic_DNA"/>
</dbReference>
<proteinExistence type="predicted"/>
<dbReference type="Proteomes" id="UP000324209">
    <property type="component" value="Chromosome"/>
</dbReference>
<name>A0A5C1QL59_9SPIO</name>